<organism evidence="2 3">
    <name type="scientific">Glossina austeni</name>
    <name type="common">Savannah tsetse fly</name>
    <dbReference type="NCBI Taxonomy" id="7395"/>
    <lineage>
        <taxon>Eukaryota</taxon>
        <taxon>Metazoa</taxon>
        <taxon>Ecdysozoa</taxon>
        <taxon>Arthropoda</taxon>
        <taxon>Hexapoda</taxon>
        <taxon>Insecta</taxon>
        <taxon>Pterygota</taxon>
        <taxon>Neoptera</taxon>
        <taxon>Endopterygota</taxon>
        <taxon>Diptera</taxon>
        <taxon>Brachycera</taxon>
        <taxon>Muscomorpha</taxon>
        <taxon>Hippoboscoidea</taxon>
        <taxon>Glossinidae</taxon>
        <taxon>Glossina</taxon>
    </lineage>
</organism>
<name>A0A1A9VGE2_GLOAU</name>
<feature type="region of interest" description="Disordered" evidence="1">
    <location>
        <begin position="710"/>
        <end position="734"/>
    </location>
</feature>
<dbReference type="Proteomes" id="UP000078200">
    <property type="component" value="Unassembled WGS sequence"/>
</dbReference>
<protein>
    <submittedName>
        <fullName evidence="2">Uncharacterized protein</fullName>
    </submittedName>
</protein>
<feature type="region of interest" description="Disordered" evidence="1">
    <location>
        <begin position="140"/>
        <end position="171"/>
    </location>
</feature>
<feature type="compositionally biased region" description="Polar residues" evidence="1">
    <location>
        <begin position="159"/>
        <end position="168"/>
    </location>
</feature>
<sequence length="839" mass="95907">MHRPTVEQVKLKSKRVIPPAHWPDENTEHLLLLIWEEIKRHPNTFEQKSTAQQFYFKISEKCPQFETTNWVSMKNKLENCKIHYRRTRNLLGKADNTTDTDYLEKLCPFYGLLDRIFRGNLKPTSMNFFAKLAVRNKASDGCSREPEVATDDHEHETMESTAQSSPSRIKNHPPSPLFAGKPLSLSMPDLHNPGTEFKTPNLEPAFELTQSTVGCLISLLLEETEKHPDTLEKLAEEAFYKNISANCSRLKKADWMILKNKVESLKNSYINARLRRKEYGDVTSTDENAKAIAEPADPTCPCYEILDKIFGPGLENSNASAHPTANDITNERELKATNPWYSEMSNKSNKDIYLVPSDCEQAASKARSMPNISIIIKSPNETPQPYREKSTEEILYKTFSTNSISKKGATTESPQTTSSGETKPCERVSADAAFQNGSDEIVSGKSTITSERLNEVSHYELVDPSFDSKQRNVNFDDEPVANNETSYVSNIEGPLTQNHRPTNISMKAFSMPNMPITKRKSYNLASALPSPAVQKVYKRILSNCPELKKTKWIAIERQKENFHKMWKRQAGAGMISDIITRETGTHLLTNLTFQCCSRTSSLNFSSYFELCVISFNGYRNQACPLYDVLDKIYGSDSEEKVINIVKFRNRSNTSDNTSEDEMRRAEYSSNEEFNENPLSPEDSDAATYRGFSMPNMHILRSGEQAQIHSESSFGLTDNSLSHRESEVSSTATSPKAHSSLAQVIDKNIYIRSLVYETRKLEVEHEKLRLEQKKFEWQQEREGTELKLKQKEIDHDFELKKIELDKLERMEKAKMKLQLDHEERMKKYEIQMKLQNFGGL</sequence>
<feature type="region of interest" description="Disordered" evidence="1">
    <location>
        <begin position="651"/>
        <end position="685"/>
    </location>
</feature>
<evidence type="ECO:0000313" key="2">
    <source>
        <dbReference type="EnsemblMetazoa" id="GAUT036344-PA"/>
    </source>
</evidence>
<keyword evidence="3" id="KW-1185">Reference proteome</keyword>
<evidence type="ECO:0000256" key="1">
    <source>
        <dbReference type="SAM" id="MobiDB-lite"/>
    </source>
</evidence>
<reference evidence="2" key="1">
    <citation type="submission" date="2020-05" db="UniProtKB">
        <authorList>
            <consortium name="EnsemblMetazoa"/>
        </authorList>
    </citation>
    <scope>IDENTIFICATION</scope>
    <source>
        <strain evidence="2">TTRI</strain>
    </source>
</reference>
<dbReference type="EnsemblMetazoa" id="GAUT036344-RA">
    <property type="protein sequence ID" value="GAUT036344-PA"/>
    <property type="gene ID" value="GAUT036344"/>
</dbReference>
<accession>A0A1A9VGE2</accession>
<feature type="region of interest" description="Disordered" evidence="1">
    <location>
        <begin position="405"/>
        <end position="424"/>
    </location>
</feature>
<feature type="compositionally biased region" description="Basic and acidic residues" evidence="1">
    <location>
        <begin position="142"/>
        <end position="158"/>
    </location>
</feature>
<feature type="compositionally biased region" description="Polar residues" evidence="1">
    <location>
        <begin position="405"/>
        <end position="421"/>
    </location>
</feature>
<proteinExistence type="predicted"/>
<feature type="compositionally biased region" description="Polar residues" evidence="1">
    <location>
        <begin position="710"/>
        <end position="719"/>
    </location>
</feature>
<dbReference type="AlphaFoldDB" id="A0A1A9VGE2"/>
<evidence type="ECO:0000313" key="3">
    <source>
        <dbReference type="Proteomes" id="UP000078200"/>
    </source>
</evidence>
<dbReference type="VEuPathDB" id="VectorBase:GAUT036344"/>